<feature type="disulfide bond" evidence="14">
    <location>
        <begin position="1920"/>
        <end position="1929"/>
    </location>
</feature>
<protein>
    <submittedName>
        <fullName evidence="22">Laminin subunit alpha</fullName>
    </submittedName>
</protein>
<dbReference type="InterPro" id="IPR000742">
    <property type="entry name" value="EGF"/>
</dbReference>
<evidence type="ECO:0000256" key="16">
    <source>
        <dbReference type="SAM" id="MobiDB-lite"/>
    </source>
</evidence>
<dbReference type="OrthoDB" id="10011303at2759"/>
<dbReference type="GO" id="GO:0006950">
    <property type="term" value="P:response to stress"/>
    <property type="evidence" value="ECO:0007669"/>
    <property type="project" value="UniProtKB-ARBA"/>
</dbReference>
<dbReference type="FunFam" id="2.10.25.10:FF:000106">
    <property type="entry name" value="Heparan sulfate proteoglycan 2"/>
    <property type="match status" value="1"/>
</dbReference>
<feature type="disulfide bond" evidence="14">
    <location>
        <begin position="444"/>
        <end position="456"/>
    </location>
</feature>
<dbReference type="EMBL" id="KK107078">
    <property type="protein sequence ID" value="EZA60427.1"/>
    <property type="molecule type" value="Genomic_DNA"/>
</dbReference>
<feature type="coiled-coil region" evidence="15">
    <location>
        <begin position="2182"/>
        <end position="2209"/>
    </location>
</feature>
<dbReference type="PROSITE" id="PS01248">
    <property type="entry name" value="EGF_LAM_1"/>
    <property type="match status" value="6"/>
</dbReference>
<dbReference type="GO" id="GO:0030334">
    <property type="term" value="P:regulation of cell migration"/>
    <property type="evidence" value="ECO:0007669"/>
    <property type="project" value="InterPro"/>
</dbReference>
<dbReference type="SMART" id="SM00180">
    <property type="entry name" value="EGF_Lam"/>
    <property type="match status" value="20"/>
</dbReference>
<feature type="domain" description="Laminin G" evidence="18">
    <location>
        <begin position="2941"/>
        <end position="3110"/>
    </location>
</feature>
<keyword evidence="4 17" id="KW-0732">Signal</keyword>
<feature type="domain" description="Laminin EGF-like" evidence="19">
    <location>
        <begin position="490"/>
        <end position="535"/>
    </location>
</feature>
<feature type="disulfide bond" evidence="14">
    <location>
        <begin position="536"/>
        <end position="548"/>
    </location>
</feature>
<dbReference type="PROSITE" id="PS51115">
    <property type="entry name" value="LAMININ_IVA"/>
    <property type="match status" value="1"/>
</dbReference>
<dbReference type="PRINTS" id="PR00011">
    <property type="entry name" value="EGFLAMININ"/>
</dbReference>
<proteinExistence type="predicted"/>
<feature type="domain" description="Laminin EGF-like" evidence="19">
    <location>
        <begin position="627"/>
        <end position="676"/>
    </location>
</feature>
<dbReference type="SMART" id="SM00282">
    <property type="entry name" value="LamG"/>
    <property type="match status" value="5"/>
</dbReference>
<dbReference type="Pfam" id="PF00055">
    <property type="entry name" value="Laminin_N"/>
    <property type="match status" value="1"/>
</dbReference>
<evidence type="ECO:0000259" key="18">
    <source>
        <dbReference type="PROSITE" id="PS50025"/>
    </source>
</evidence>
<feature type="domain" description="Laminin G" evidence="18">
    <location>
        <begin position="2554"/>
        <end position="2746"/>
    </location>
</feature>
<reference evidence="22 23" key="1">
    <citation type="journal article" date="2014" name="Curr. Biol.">
        <title>The genome of the clonal raider ant Cerapachys biroi.</title>
        <authorList>
            <person name="Oxley P.R."/>
            <person name="Ji L."/>
            <person name="Fetter-Pruneda I."/>
            <person name="McKenzie S.K."/>
            <person name="Li C."/>
            <person name="Hu H."/>
            <person name="Zhang G."/>
            <person name="Kronauer D.J."/>
        </authorList>
    </citation>
    <scope>NUCLEOTIDE SEQUENCE [LARGE SCALE GENOMIC DNA]</scope>
</reference>
<dbReference type="FunFam" id="2.10.25.10:FF:000083">
    <property type="entry name" value="Laminin subunit alpha"/>
    <property type="match status" value="1"/>
</dbReference>
<dbReference type="FunFam" id="2.10.25.10:FF:000407">
    <property type="entry name" value="Laminin subunit alpha-3"/>
    <property type="match status" value="1"/>
</dbReference>
<feature type="domain" description="Laminin G" evidence="18">
    <location>
        <begin position="3381"/>
        <end position="3558"/>
    </location>
</feature>
<dbReference type="GO" id="GO:0005102">
    <property type="term" value="F:signaling receptor binding"/>
    <property type="evidence" value="ECO:0007669"/>
    <property type="project" value="InterPro"/>
</dbReference>
<feature type="domain" description="Laminin EGF-like" evidence="19">
    <location>
        <begin position="536"/>
        <end position="581"/>
    </location>
</feature>
<dbReference type="GO" id="GO:0030054">
    <property type="term" value="C:cell junction"/>
    <property type="evidence" value="ECO:0007669"/>
    <property type="project" value="UniProtKB-ARBA"/>
</dbReference>
<gene>
    <name evidence="22" type="ORF">X777_13516</name>
</gene>
<dbReference type="OMA" id="GECKCLT"/>
<keyword evidence="9 14" id="KW-1015">Disulfide bond</keyword>
<keyword evidence="8 15" id="KW-0175">Coiled coil</keyword>
<evidence type="ECO:0000256" key="17">
    <source>
        <dbReference type="SAM" id="SignalP"/>
    </source>
</evidence>
<accession>A0A026WWJ8</accession>
<evidence type="ECO:0000256" key="4">
    <source>
        <dbReference type="ARBA" id="ARBA00022729"/>
    </source>
</evidence>
<evidence type="ECO:0000256" key="11">
    <source>
        <dbReference type="ARBA" id="ARBA00023292"/>
    </source>
</evidence>
<comment type="subunit">
    <text evidence="12">Laminin is a complex glycoprotein, consisting of three different polypeptide chains (alpha, beta, gamma), which are bound to each other by disulfide bonds into a cross-shaped molecule comprising one long and three short arms with globules at each end.</text>
</comment>
<dbReference type="InterPro" id="IPR056863">
    <property type="entry name" value="LMN_ATRN_NET-like_EGF"/>
</dbReference>
<feature type="disulfide bond" evidence="14">
    <location>
        <begin position="1364"/>
        <end position="1381"/>
    </location>
</feature>
<dbReference type="STRING" id="2015173.A0A026WWJ8"/>
<evidence type="ECO:0000256" key="15">
    <source>
        <dbReference type="SAM" id="Coils"/>
    </source>
</evidence>
<feature type="disulfide bond" evidence="14">
    <location>
        <begin position="1503"/>
        <end position="1520"/>
    </location>
</feature>
<dbReference type="InterPro" id="IPR013320">
    <property type="entry name" value="ConA-like_dom_sf"/>
</dbReference>
<evidence type="ECO:0000256" key="5">
    <source>
        <dbReference type="ARBA" id="ARBA00022737"/>
    </source>
</evidence>
<dbReference type="Pfam" id="PF06009">
    <property type="entry name" value="Laminin_II"/>
    <property type="match status" value="1"/>
</dbReference>
<evidence type="ECO:0000256" key="3">
    <source>
        <dbReference type="ARBA" id="ARBA00022530"/>
    </source>
</evidence>
<feature type="domain" description="Laminin EGF-like" evidence="19">
    <location>
        <begin position="1408"/>
        <end position="1452"/>
    </location>
</feature>
<feature type="domain" description="Laminin EGF-like" evidence="19">
    <location>
        <begin position="582"/>
        <end position="626"/>
    </location>
</feature>
<evidence type="ECO:0000313" key="22">
    <source>
        <dbReference type="EMBL" id="EZA60427.1"/>
    </source>
</evidence>
<feature type="disulfide bond" evidence="14">
    <location>
        <begin position="1425"/>
        <end position="1434"/>
    </location>
</feature>
<evidence type="ECO:0000256" key="9">
    <source>
        <dbReference type="ARBA" id="ARBA00023157"/>
    </source>
</evidence>
<feature type="disulfide bond" evidence="14">
    <location>
        <begin position="1522"/>
        <end position="1531"/>
    </location>
</feature>
<dbReference type="GO" id="GO:0007155">
    <property type="term" value="P:cell adhesion"/>
    <property type="evidence" value="ECO:0007669"/>
    <property type="project" value="UniProtKB-KW"/>
</dbReference>
<feature type="disulfide bond" evidence="14">
    <location>
        <begin position="582"/>
        <end position="594"/>
    </location>
</feature>
<feature type="domain" description="Laminin N-terminal" evidence="21">
    <location>
        <begin position="18"/>
        <end position="269"/>
    </location>
</feature>
<feature type="domain" description="Laminin EGF-like" evidence="19">
    <location>
        <begin position="1789"/>
        <end position="1838"/>
    </location>
</feature>
<feature type="disulfide bond" evidence="13">
    <location>
        <begin position="3531"/>
        <end position="3558"/>
    </location>
</feature>
<evidence type="ECO:0000256" key="6">
    <source>
        <dbReference type="ARBA" id="ARBA00022869"/>
    </source>
</evidence>
<organism evidence="22 23">
    <name type="scientific">Ooceraea biroi</name>
    <name type="common">Clonal raider ant</name>
    <name type="synonym">Cerapachys biroi</name>
    <dbReference type="NCBI Taxonomy" id="2015173"/>
    <lineage>
        <taxon>Eukaryota</taxon>
        <taxon>Metazoa</taxon>
        <taxon>Ecdysozoa</taxon>
        <taxon>Arthropoda</taxon>
        <taxon>Hexapoda</taxon>
        <taxon>Insecta</taxon>
        <taxon>Pterygota</taxon>
        <taxon>Neoptera</taxon>
        <taxon>Endopterygota</taxon>
        <taxon>Hymenoptera</taxon>
        <taxon>Apocrita</taxon>
        <taxon>Aculeata</taxon>
        <taxon>Formicoidea</taxon>
        <taxon>Formicidae</taxon>
        <taxon>Dorylinae</taxon>
        <taxon>Ooceraea</taxon>
    </lineage>
</organism>
<keyword evidence="23" id="KW-1185">Reference proteome</keyword>
<dbReference type="FunFam" id="2.10.25.10:FF:000034">
    <property type="entry name" value="Laminin subunit alpha 3"/>
    <property type="match status" value="2"/>
</dbReference>
<dbReference type="PROSITE" id="PS51117">
    <property type="entry name" value="LAMININ_NTER"/>
    <property type="match status" value="1"/>
</dbReference>
<dbReference type="FunFam" id="2.10.25.10:FF:000011">
    <property type="entry name" value="Cadherin EGF LAG seven-pass G-type receptor"/>
    <property type="match status" value="1"/>
</dbReference>
<dbReference type="GO" id="GO:0009888">
    <property type="term" value="P:tissue development"/>
    <property type="evidence" value="ECO:0007669"/>
    <property type="project" value="TreeGrafter"/>
</dbReference>
<feature type="disulfide bond" evidence="14">
    <location>
        <begin position="492"/>
        <end position="509"/>
    </location>
</feature>
<dbReference type="Pfam" id="PF00054">
    <property type="entry name" value="Laminin_G_1"/>
    <property type="match status" value="1"/>
</dbReference>
<keyword evidence="5" id="KW-0677">Repeat</keyword>
<dbReference type="GO" id="GO:0045995">
    <property type="term" value="P:regulation of embryonic development"/>
    <property type="evidence" value="ECO:0007669"/>
    <property type="project" value="InterPro"/>
</dbReference>
<dbReference type="Pfam" id="PF00053">
    <property type="entry name" value="EGF_laminin"/>
    <property type="match status" value="17"/>
</dbReference>
<evidence type="ECO:0000256" key="12">
    <source>
        <dbReference type="ARBA" id="ARBA00065619"/>
    </source>
</evidence>
<dbReference type="GO" id="GO:0009887">
    <property type="term" value="P:animal organ morphogenesis"/>
    <property type="evidence" value="ECO:0007669"/>
    <property type="project" value="TreeGrafter"/>
</dbReference>
<feature type="domain" description="Laminin EGF-like" evidence="19">
    <location>
        <begin position="1900"/>
        <end position="1946"/>
    </location>
</feature>
<feature type="domain" description="Laminin EGF-like" evidence="19">
    <location>
        <begin position="444"/>
        <end position="489"/>
    </location>
</feature>
<feature type="disulfide bond" evidence="14">
    <location>
        <begin position="1501"/>
        <end position="1513"/>
    </location>
</feature>
<evidence type="ECO:0000256" key="8">
    <source>
        <dbReference type="ARBA" id="ARBA00023054"/>
    </source>
</evidence>
<dbReference type="FunFam" id="2.10.25.10:FF:000082">
    <property type="entry name" value="Laminin subunit alpha 1"/>
    <property type="match status" value="1"/>
</dbReference>
<dbReference type="FunFam" id="2.10.25.10:FF:000090">
    <property type="entry name" value="laminin subunit alpha"/>
    <property type="match status" value="1"/>
</dbReference>
<keyword evidence="6" id="KW-0084">Basement membrane</keyword>
<feature type="disulfide bond" evidence="14">
    <location>
        <begin position="627"/>
        <end position="639"/>
    </location>
</feature>
<comment type="subcellular location">
    <subcellularLocation>
        <location evidence="1">Secreted</location>
        <location evidence="1">Extracellular space</location>
        <location evidence="1">Extracellular matrix</location>
        <location evidence="1">Basement membrane</location>
    </subcellularLocation>
</comment>
<feature type="signal peptide" evidence="17">
    <location>
        <begin position="1"/>
        <end position="19"/>
    </location>
</feature>
<dbReference type="CDD" id="cd00110">
    <property type="entry name" value="LamG"/>
    <property type="match status" value="5"/>
</dbReference>
<feature type="region of interest" description="Disordered" evidence="16">
    <location>
        <begin position="3156"/>
        <end position="3187"/>
    </location>
</feature>
<feature type="domain" description="Laminin IV type A" evidence="20">
    <location>
        <begin position="1572"/>
        <end position="1755"/>
    </location>
</feature>
<sequence>MWLSAILAGLLLVVRLSRSEILTPPYFNLAEGKEIVASATCGVDTTGPELYCKLVGANADQDEDINLIQGQVCDYCDPDNPEKRHPPEYAVDGMETWWQSPPLSRGMKYNEVNLTINLGQEFHVAYVYMRMGNSPRPGLWILEKSKDYGKTWSPWQYFSDSANDCLTYFGVDSHKPIIRDDSVICTTEFSKVVPLEGGEIPISILNNRPSAKHYFNSTLLQEWTRATNVRFRFLRTKNLLGHLMSVVRQDPTVTRRYFYSIKDISIGGRCMCNGHADICDIQDPNMPKKLVCRCQHNTCGPQCATCCKGFEQKKWRQSTASKKFTCEPCNCFGHSDECNYDPEIDEKHLSLDIHGNYEGGGICQNCRHNTEGINCNRCKPKFYRPRDKPLNATDVCQPCDCDHFYSTGNCADSTGKCECRKEFTPPDCNSCNYGYFGYPNCRPCECHLQGTDGYHCEATEGYCPCKPNYAGHYCNLCAEGYYNFPECLPCDCNPLGALSDVCDVVSGNCTCKNNYGGRTCNICEDGYFNYPLCTYCNCDARGTQPGICDKSDGVCLCREGYGGIRCDQCIPGYYGYPNCRPCNCSSVGSSTVSCDAAGKCSCLANFAGRTCSQCSPGYYMYPECIACNCESHGSIGVSCDGEGKCQCRENFDGTRCEQCKEGYYNFPTCEGCNCDPAGIVATFQGCGSLPPGELCQCKDRVEGRICNQCKPLYWNLQPYNPDGCEECQCHIPGVIGSIGECDTKTGQCICKPGVIDRGCSRCVDGTYNLQESNLFGCSDCACDVGGSVNPICDKQTGQCPCQPRVNGLTCKEPLKAHYFPTLHQYQYEAEDGRTPSGSAVRYGFTEDLFPDFSWKGYAVFSALQDEIVLGVGIGKSSLYRMVLRYVNPNNEPILGTITITPDNTAEVEQHFKVNFKPTVRPSFVTVAGAHGNHPSPMVMNPGRWTIKIATKKSLFLDYFVLLPSEYYEGGILTQDVNMPCEVGHKGLCRHYGYPNLTRFDSVHGAGGFLSENNARIPLTEYFTDHETLREIEEDEVPLINKQQEEIHFELRISKPGPHVLVVTYVTPREERVTSVLLIEANTVGKGKATLNPCRYTSTCRQVVTDTYGKVAVMNFPSNYVSLVLTGEPTSNVAIDSIVAIPYHEWSLDYVKPKSVCVRKNGKCVQGIFPGAADAKKIEFETASGTHEAQHRPSGIYDNATKLIHLDDGDMVDIHAKVSQPGDYVFVIQYYQPDHPKFELDVLVQNGKFYEAKVPVPHCPSNSGCRSIVRQIDGGTRFQLIENLVLTLKVSDDNRGIWLDYVLVIPADQYNKKILGKLQFDQTKEFIKRCGSNHFHINVTEDSFCRDSTFSLTANYNNGALPCNCDVEGSTSFECDKFGGQCPCRPNIIGRRCEICKTGFYGFPKCRPCNCPTTAICEQESGRCICPPRVTGPRCDQCEAGTYGFHPIIGCEECNCSPLGVLDGDLQCDLLYGGCRCKENVVDRQCDRCRAGYSQFPHCERCDCDSRGTTSEICDQYTAECFCKANVQGLACDVCREGTFDIQADNEDGCTKCFCFGKTTRCASASLYRTHLMDMDDWEIVLPIEKSGNFANLSTYPENVNVTTVMVSLTTNDTFENVVYFSAPDSYLGKSLTSYGGYLNYSVYYSTGPFGKAVSAADVILQGADTMLFYYSDEQPPSSTNFRASVRLVEANFLTSNRLSATREQIMVVLEDLRGIYVRATYWNPSIMASLSYVTLDITTEQYSAQYSVPASSVEQCQCPPNYQGLSCEECAPGYYRVKSGPYGGYCAPCQCNGHATTCDVNTGICQNCKDGTTGDYCEFCEQGYYGNATIGTPTDCLICACPLPVTSNNFATGCEVNDEGNKISCDCLPGYYGARCEACAAGYYGNPEIYGDYCKPCEACDCGLASESSQCDYETGQCKCMPGVTGRRCDQCIQGYWNYGQNGCTSCECHTGYSVGVSCNTTTGQCTCLPGVIGEKCDHCPYRHVLIPAQGCFSCGSCTGDLLDVTDELIDLLEPIASEYSTVAEGYFTNQRLKFINDTVNELYPEVRLLDPSRVNLLPLQEKLEKLEHEVYTQKRRIDFTAEDSIKWKDDAENTLRNMNILEEDVIQKIDLVNLIVSEVQSLALNIELGTGAKVDSALNEAREILKKIKDVSFVEFRDNALDQANQANILVSEMQEYNFPVSNLSSIADDLSNKIKNASAKLDDLLDIADVAQKLASAVDKLNRENRLAAQTGNLDVVKNSTAEANEDLEAGEKLNSDANQFVNDAEANIDILETNTVGDATAQLNNTIIENDDMLFELGEPVMRAHSHAAYLYNRSLELDSLLTDTRNTNAVRAVSAYRDIETAIQAARNAAEDAMIAAENATALSDGMDQKMLNSTNECFKLFAAAQLALQKTTGEPEDDLRDARNNATLIDNQNKRNKELLDYIDKTLGNIPSQSSSVARDAMNQAINVERDIKNAIDHMNGIVDQIPEDLRETKQLSKNTSESIRDISQANKQLDIVDKVVPNITNLLNSLNGNQKSIDTIGNDLQSKIEALRNKIANARELANRFRSGLTFYRNTTLELKNPESLPLLSTSTKISLYFRTNKTNGFLLYLGNEETMKLPRSKTHDFMALLIESGYPVLIVDLGSGPEKIIHNKFVSDNVWRQIIIDRTGKNVKLLVREDIGEGRDKLYEKERVLPGSYYIFNVDQEHSKLFVGGYPSSFHIQDAVTASSFEGEMEELMIGDIPVSFWNFVDGENNRKSALERDKLINFEPSTGYRFDRHGYAILSKKSSQISPDIKKFSIKLSFKTFAEDGLIYLMGKGRQFLSLEMKNGHLLYQYDLGEGEMALISLDKYNDGDWHTLEALRLGRMGVLKVDGHKVGSIGSSAVEGNAKTLSSSDHIYFGGYPPNAKHPYEPVTNSGFEGCIDNVVILDTSVDLTRNVQAFGVMPGCPVRFASLVSFEKNMPGYVRWRNLASDGLQVNLKLKTLANDGLIFYANNNDQHNTATSYLSLENGQLVFNSQGEELRTNPSDVKFDDNEWHVVTATHGGSALSLDIDDTKSYSTDSAPPPLNYLYGSLYIGGLPSSLDPDGRVVPFVGCIGDATLNGEIIINFANATERPHAILGKCKGGDQTPLPPIVESELPPLLLPTESPDILIESSTQINIIDVDIEKEDEDEEPELEGRFNNKDGIMSTTQKPTQHSNECGLPYYPAVDPDLENAWRFGTARNSRLEYKTLKGRYKDDYDFQINIQTTADDGIIFYTSDFNRQDLIAVYIIDGKVHYKFDCGSGPALLISEKKINDYQWHTVLFKRQGTFGQLIVDDESAVKGYSLGHTTTINVNPPFFVGGVLPELSNIVYTTIGLNKTFSGCLGNFMMNGQPVGEPSEKVGVIPCSNKVEPGLFFFPGNGSNLYKAVDRFNVDRTINIEMMIKPRSSSGHLLSVHGRRDYLMLEMINGTIKFLVKTQKGSIETSFSSDTVHICDGGWHTVRALKQKNAVLLSVDNVAAHPGIFGGKNVPRVMSKHPIFIGGHPMLGKRLRGSTSQAQYVGCIKNIMINTIPISIIPERAYGQVIVGVCPTI</sequence>
<dbReference type="CDD" id="cd00055">
    <property type="entry name" value="EGF_Lam"/>
    <property type="match status" value="20"/>
</dbReference>
<dbReference type="InterPro" id="IPR001791">
    <property type="entry name" value="Laminin_G"/>
</dbReference>
<evidence type="ECO:0000259" key="21">
    <source>
        <dbReference type="PROSITE" id="PS51117"/>
    </source>
</evidence>
<evidence type="ECO:0000256" key="1">
    <source>
        <dbReference type="ARBA" id="ARBA00004302"/>
    </source>
</evidence>
<dbReference type="PROSITE" id="PS50027">
    <property type="entry name" value="EGF_LAM_2"/>
    <property type="match status" value="13"/>
</dbReference>
<feature type="domain" description="Laminin EGF-like" evidence="19">
    <location>
        <begin position="727"/>
        <end position="779"/>
    </location>
</feature>
<feature type="disulfide bond" evidence="14">
    <location>
        <begin position="511"/>
        <end position="520"/>
    </location>
</feature>
<dbReference type="Proteomes" id="UP000053097">
    <property type="component" value="Unassembled WGS sequence"/>
</dbReference>
<feature type="domain" description="Laminin EGF-like" evidence="19">
    <location>
        <begin position="1501"/>
        <end position="1551"/>
    </location>
</feature>
<dbReference type="Pfam" id="PF06008">
    <property type="entry name" value="Laminin_I"/>
    <property type="match status" value="1"/>
</dbReference>
<feature type="disulfide bond" evidence="14">
    <location>
        <begin position="647"/>
        <end position="656"/>
    </location>
</feature>
<keyword evidence="7" id="KW-0130">Cell adhesion</keyword>
<feature type="disulfide bond" evidence="14">
    <location>
        <begin position="1362"/>
        <end position="1374"/>
    </location>
</feature>
<dbReference type="Pfam" id="PF02210">
    <property type="entry name" value="Laminin_G_2"/>
    <property type="match status" value="4"/>
</dbReference>
<dbReference type="Gene3D" id="2.60.120.260">
    <property type="entry name" value="Galactose-binding domain-like"/>
    <property type="match status" value="1"/>
</dbReference>
<dbReference type="GO" id="GO:0061564">
    <property type="term" value="P:axon development"/>
    <property type="evidence" value="ECO:0007669"/>
    <property type="project" value="UniProtKB-ARBA"/>
</dbReference>
<dbReference type="InterPro" id="IPR009254">
    <property type="entry name" value="Laminin_aI"/>
</dbReference>
<evidence type="ECO:0000256" key="14">
    <source>
        <dbReference type="PROSITE-ProRule" id="PRU00460"/>
    </source>
</evidence>
<feature type="disulfide bond" evidence="14">
    <location>
        <begin position="465"/>
        <end position="474"/>
    </location>
</feature>
<feature type="domain" description="Laminin G" evidence="18">
    <location>
        <begin position="3203"/>
        <end position="3375"/>
    </location>
</feature>
<dbReference type="Gene3D" id="2.10.25.10">
    <property type="entry name" value="Laminin"/>
    <property type="match status" value="19"/>
</dbReference>
<dbReference type="PANTHER" id="PTHR10574">
    <property type="entry name" value="NETRIN/LAMININ-RELATED"/>
    <property type="match status" value="1"/>
</dbReference>
<dbReference type="InterPro" id="IPR000034">
    <property type="entry name" value="Laminin_IV"/>
</dbReference>
<keyword evidence="3" id="KW-0272">Extracellular matrix</keyword>
<feature type="disulfide bond" evidence="14">
    <location>
        <begin position="366"/>
        <end position="375"/>
    </location>
</feature>
<feature type="chain" id="PRO_5001541420" evidence="17">
    <location>
        <begin position="20"/>
        <end position="3561"/>
    </location>
</feature>
<dbReference type="FunFam" id="2.60.120.260:FF:000092">
    <property type="entry name" value="Laminin subunit alpha-3"/>
    <property type="match status" value="1"/>
</dbReference>
<comment type="caution">
    <text evidence="14">Lacks conserved residue(s) required for the propagation of feature annotation.</text>
</comment>
<keyword evidence="11 14" id="KW-0424">Laminin EGF-like domain</keyword>
<feature type="disulfide bond" evidence="14">
    <location>
        <begin position="1808"/>
        <end position="1817"/>
    </location>
</feature>
<dbReference type="Pfam" id="PF00052">
    <property type="entry name" value="Laminin_B"/>
    <property type="match status" value="1"/>
</dbReference>
<feature type="disulfide bond" evidence="14">
    <location>
        <begin position="602"/>
        <end position="611"/>
    </location>
</feature>
<evidence type="ECO:0000256" key="7">
    <source>
        <dbReference type="ARBA" id="ARBA00022889"/>
    </source>
</evidence>
<feature type="disulfide bond" evidence="14">
    <location>
        <begin position="490"/>
        <end position="502"/>
    </location>
</feature>
<dbReference type="FunFam" id="2.60.120.200:FF:000160">
    <property type="entry name" value="Laminin subunit alpha-3"/>
    <property type="match status" value="1"/>
</dbReference>
<dbReference type="SMART" id="SM00281">
    <property type="entry name" value="LamB"/>
    <property type="match status" value="1"/>
</dbReference>
<dbReference type="FunFam" id="2.10.25.10:FF:000033">
    <property type="entry name" value="Laminin subunit alpha 2"/>
    <property type="match status" value="1"/>
</dbReference>
<feature type="domain" description="Laminin EGF-like" evidence="19">
    <location>
        <begin position="1362"/>
        <end position="1407"/>
    </location>
</feature>
<evidence type="ECO:0000259" key="20">
    <source>
        <dbReference type="PROSITE" id="PS51115"/>
    </source>
</evidence>
<dbReference type="Pfam" id="PF24973">
    <property type="entry name" value="EGF_LMN_ATRN"/>
    <property type="match status" value="1"/>
</dbReference>
<dbReference type="SUPFAM" id="SSF57196">
    <property type="entry name" value="EGF/Laminin"/>
    <property type="match status" value="20"/>
</dbReference>
<dbReference type="InterPro" id="IPR050440">
    <property type="entry name" value="Laminin/Netrin_ECM"/>
</dbReference>
<dbReference type="PANTHER" id="PTHR10574:SF406">
    <property type="entry name" value="LAMININ SUBUNIT ALPHA 5"/>
    <property type="match status" value="1"/>
</dbReference>
<dbReference type="InterPro" id="IPR010307">
    <property type="entry name" value="Laminin_dom_II"/>
</dbReference>
<feature type="disulfide bond" evidence="14">
    <location>
        <begin position="446"/>
        <end position="463"/>
    </location>
</feature>
<evidence type="ECO:0000256" key="2">
    <source>
        <dbReference type="ARBA" id="ARBA00022525"/>
    </source>
</evidence>
<feature type="disulfide bond" evidence="14">
    <location>
        <begin position="750"/>
        <end position="759"/>
    </location>
</feature>
<feature type="domain" description="Laminin EGF-like" evidence="19">
    <location>
        <begin position="1453"/>
        <end position="1500"/>
    </location>
</feature>
<dbReference type="FunFam" id="2.10.25.10:FF:000069">
    <property type="entry name" value="Laminin subunit alpha 1"/>
    <property type="match status" value="1"/>
</dbReference>
<feature type="coiled-coil region" evidence="15">
    <location>
        <begin position="2527"/>
        <end position="2554"/>
    </location>
</feature>
<dbReference type="GO" id="GO:0030155">
    <property type="term" value="P:regulation of cell adhesion"/>
    <property type="evidence" value="ECO:0007669"/>
    <property type="project" value="InterPro"/>
</dbReference>
<dbReference type="GO" id="GO:0005604">
    <property type="term" value="C:basement membrane"/>
    <property type="evidence" value="ECO:0007669"/>
    <property type="project" value="UniProtKB-SubCell"/>
</dbReference>
<dbReference type="InterPro" id="IPR002049">
    <property type="entry name" value="LE_dom"/>
</dbReference>
<dbReference type="FunFam" id="2.10.25.10:FF:000074">
    <property type="entry name" value="Laminin subunit alpha"/>
    <property type="match status" value="1"/>
</dbReference>
<feature type="disulfide bond" evidence="14">
    <location>
        <begin position="1383"/>
        <end position="1392"/>
    </location>
</feature>
<evidence type="ECO:0000313" key="23">
    <source>
        <dbReference type="Proteomes" id="UP000053097"/>
    </source>
</evidence>
<keyword evidence="2" id="KW-0964">Secreted</keyword>
<dbReference type="FunFam" id="2.10.25.10:FF:000388">
    <property type="entry name" value="Laminin subunit alpha"/>
    <property type="match status" value="1"/>
</dbReference>
<feature type="disulfide bond" evidence="14">
    <location>
        <begin position="557"/>
        <end position="566"/>
    </location>
</feature>
<evidence type="ECO:0000259" key="19">
    <source>
        <dbReference type="PROSITE" id="PS50027"/>
    </source>
</evidence>
<dbReference type="SMART" id="SM00181">
    <property type="entry name" value="EGF"/>
    <property type="match status" value="9"/>
</dbReference>
<dbReference type="InterPro" id="IPR008211">
    <property type="entry name" value="Laminin_N"/>
</dbReference>
<feature type="domain" description="Laminin EGF-like" evidence="19">
    <location>
        <begin position="329"/>
        <end position="398"/>
    </location>
</feature>
<dbReference type="SUPFAM" id="SSF49899">
    <property type="entry name" value="Concanavalin A-like lectins/glucanases"/>
    <property type="match status" value="5"/>
</dbReference>
<evidence type="ECO:0000256" key="13">
    <source>
        <dbReference type="PROSITE-ProRule" id="PRU00122"/>
    </source>
</evidence>
<feature type="disulfide bond" evidence="14">
    <location>
        <begin position="1476"/>
        <end position="1485"/>
    </location>
</feature>
<dbReference type="FunFam" id="2.10.25.10:FF:000189">
    <property type="entry name" value="Laminin subunit alpha 2"/>
    <property type="match status" value="1"/>
</dbReference>
<dbReference type="CDD" id="cd02795">
    <property type="entry name" value="CBM6-CBM35-CBM36_like"/>
    <property type="match status" value="1"/>
</dbReference>
<dbReference type="GO" id="GO:0071711">
    <property type="term" value="P:basement membrane organization"/>
    <property type="evidence" value="ECO:0007669"/>
    <property type="project" value="UniProtKB-ARBA"/>
</dbReference>
<feature type="domain" description="Laminin G" evidence="18">
    <location>
        <begin position="2757"/>
        <end position="2934"/>
    </location>
</feature>
<dbReference type="PROSITE" id="PS50025">
    <property type="entry name" value="LAM_G_DOMAIN"/>
    <property type="match status" value="5"/>
</dbReference>
<feature type="compositionally biased region" description="Polar residues" evidence="16">
    <location>
        <begin position="3175"/>
        <end position="3186"/>
    </location>
</feature>
<dbReference type="SMART" id="SM00136">
    <property type="entry name" value="LamNT"/>
    <property type="match status" value="1"/>
</dbReference>
<evidence type="ECO:0000256" key="10">
    <source>
        <dbReference type="ARBA" id="ARBA00023180"/>
    </source>
</evidence>
<dbReference type="Gene3D" id="2.60.120.200">
    <property type="match status" value="5"/>
</dbReference>
<keyword evidence="10" id="KW-0325">Glycoprotein</keyword>
<feature type="disulfide bond" evidence="14">
    <location>
        <begin position="538"/>
        <end position="555"/>
    </location>
</feature>
<name>A0A026WWJ8_OOCBI</name>